<sequence length="154" mass="16714">MYAVILLACLTAPPADVAPAPREAWIAGLPELLPAGTSFRWKGEVTIYSAAEAAVIRRRVETAQRRFDERQGLADGLIRPTQELCTVIECRSGRLTCLVPNGFVYREPTGAPGVRHIPLYKIELVTETAARYAERTGTPLPAEAALEPAADDAE</sequence>
<keyword evidence="2" id="KW-1185">Reference proteome</keyword>
<dbReference type="RefSeq" id="WP_145357532.1">
    <property type="nucleotide sequence ID" value="NZ_CP036265.1"/>
</dbReference>
<evidence type="ECO:0000313" key="1">
    <source>
        <dbReference type="EMBL" id="QDT14658.1"/>
    </source>
</evidence>
<gene>
    <name evidence="1" type="ORF">CA12_07350</name>
</gene>
<dbReference type="Proteomes" id="UP000318741">
    <property type="component" value="Chromosome"/>
</dbReference>
<organism evidence="1 2">
    <name type="scientific">Alienimonas californiensis</name>
    <dbReference type="NCBI Taxonomy" id="2527989"/>
    <lineage>
        <taxon>Bacteria</taxon>
        <taxon>Pseudomonadati</taxon>
        <taxon>Planctomycetota</taxon>
        <taxon>Planctomycetia</taxon>
        <taxon>Planctomycetales</taxon>
        <taxon>Planctomycetaceae</taxon>
        <taxon>Alienimonas</taxon>
    </lineage>
</organism>
<name>A0A517P5K3_9PLAN</name>
<dbReference type="AlphaFoldDB" id="A0A517P5K3"/>
<reference evidence="1 2" key="1">
    <citation type="submission" date="2019-02" db="EMBL/GenBank/DDBJ databases">
        <title>Deep-cultivation of Planctomycetes and their phenomic and genomic characterization uncovers novel biology.</title>
        <authorList>
            <person name="Wiegand S."/>
            <person name="Jogler M."/>
            <person name="Boedeker C."/>
            <person name="Pinto D."/>
            <person name="Vollmers J."/>
            <person name="Rivas-Marin E."/>
            <person name="Kohn T."/>
            <person name="Peeters S.H."/>
            <person name="Heuer A."/>
            <person name="Rast P."/>
            <person name="Oberbeckmann S."/>
            <person name="Bunk B."/>
            <person name="Jeske O."/>
            <person name="Meyerdierks A."/>
            <person name="Storesund J.E."/>
            <person name="Kallscheuer N."/>
            <person name="Luecker S."/>
            <person name="Lage O.M."/>
            <person name="Pohl T."/>
            <person name="Merkel B.J."/>
            <person name="Hornburger P."/>
            <person name="Mueller R.-W."/>
            <person name="Bruemmer F."/>
            <person name="Labrenz M."/>
            <person name="Spormann A.M."/>
            <person name="Op den Camp H."/>
            <person name="Overmann J."/>
            <person name="Amann R."/>
            <person name="Jetten M.S.M."/>
            <person name="Mascher T."/>
            <person name="Medema M.H."/>
            <person name="Devos D.P."/>
            <person name="Kaster A.-K."/>
            <person name="Ovreas L."/>
            <person name="Rohde M."/>
            <person name="Galperin M.Y."/>
            <person name="Jogler C."/>
        </authorList>
    </citation>
    <scope>NUCLEOTIDE SEQUENCE [LARGE SCALE GENOMIC DNA]</scope>
    <source>
        <strain evidence="1 2">CA12</strain>
    </source>
</reference>
<proteinExistence type="predicted"/>
<dbReference type="EMBL" id="CP036265">
    <property type="protein sequence ID" value="QDT14658.1"/>
    <property type="molecule type" value="Genomic_DNA"/>
</dbReference>
<dbReference type="KEGG" id="acaf:CA12_07350"/>
<evidence type="ECO:0000313" key="2">
    <source>
        <dbReference type="Proteomes" id="UP000318741"/>
    </source>
</evidence>
<accession>A0A517P5K3</accession>
<protein>
    <submittedName>
        <fullName evidence="1">Uncharacterized protein</fullName>
    </submittedName>
</protein>